<name>A0A518IMG8_9BACT</name>
<dbReference type="AlphaFoldDB" id="A0A518IMG8"/>
<accession>A0A518IMG8</accession>
<sequence>MQKPLIVASMTLLVACTGCIQTVYKIDLKPEGNEITRTLSVKESSQNPSAQQQKQQTEELRRIETLYPEGRGDDQDGLPTFIGRFAGPMPADVGGVGTFTHFDSPLGSVSIYSERFRGNDDLAGSLATSQQAADELIDLALGWLDFEFPPSATGDADPPIDTSSIRSLLDVELRQDLKNASLQLWMYGQAESAPNNHSPIFRLAQYLAERNYFSLQQIPAIARLVQQQNPKQFILFAHDVLSRKLTLQNPDADTRCLDILKDWPRLEKSIRTYLKGTDEYKQLVAEQEQAAGAATPRHVDEAHVIGNKVMVALAPDMFSRHDLVEVALHLRQPPDSTNGTWDDDTKSVRWSQAIGDSSTPGFAFATWCVPEPEQQTLRFGSVIVRGGELFSYVIWYRGLNPDESKQWDAMLSSIGPDADAVATLQAFRFEGQPNQTLPIATMLVRLIQTAAD</sequence>
<dbReference type="PROSITE" id="PS51257">
    <property type="entry name" value="PROKAR_LIPOPROTEIN"/>
    <property type="match status" value="1"/>
</dbReference>
<organism evidence="1 2">
    <name type="scientific">Rosistilla oblonga</name>
    <dbReference type="NCBI Taxonomy" id="2527990"/>
    <lineage>
        <taxon>Bacteria</taxon>
        <taxon>Pseudomonadati</taxon>
        <taxon>Planctomycetota</taxon>
        <taxon>Planctomycetia</taxon>
        <taxon>Pirellulales</taxon>
        <taxon>Pirellulaceae</taxon>
        <taxon>Rosistilla</taxon>
    </lineage>
</organism>
<dbReference type="EMBL" id="CP036318">
    <property type="protein sequence ID" value="QDV54292.1"/>
    <property type="molecule type" value="Genomic_DNA"/>
</dbReference>
<reference evidence="1 2" key="1">
    <citation type="submission" date="2019-02" db="EMBL/GenBank/DDBJ databases">
        <title>Deep-cultivation of Planctomycetes and their phenomic and genomic characterization uncovers novel biology.</title>
        <authorList>
            <person name="Wiegand S."/>
            <person name="Jogler M."/>
            <person name="Boedeker C."/>
            <person name="Pinto D."/>
            <person name="Vollmers J."/>
            <person name="Rivas-Marin E."/>
            <person name="Kohn T."/>
            <person name="Peeters S.H."/>
            <person name="Heuer A."/>
            <person name="Rast P."/>
            <person name="Oberbeckmann S."/>
            <person name="Bunk B."/>
            <person name="Jeske O."/>
            <person name="Meyerdierks A."/>
            <person name="Storesund J.E."/>
            <person name="Kallscheuer N."/>
            <person name="Luecker S."/>
            <person name="Lage O.M."/>
            <person name="Pohl T."/>
            <person name="Merkel B.J."/>
            <person name="Hornburger P."/>
            <person name="Mueller R.-W."/>
            <person name="Bruemmer F."/>
            <person name="Labrenz M."/>
            <person name="Spormann A.M."/>
            <person name="Op den Camp H."/>
            <person name="Overmann J."/>
            <person name="Amann R."/>
            <person name="Jetten M.S.M."/>
            <person name="Mascher T."/>
            <person name="Medema M.H."/>
            <person name="Devos D.P."/>
            <person name="Kaster A.-K."/>
            <person name="Ovreas L."/>
            <person name="Rohde M."/>
            <person name="Galperin M.Y."/>
            <person name="Jogler C."/>
        </authorList>
    </citation>
    <scope>NUCLEOTIDE SEQUENCE [LARGE SCALE GENOMIC DNA]</scope>
    <source>
        <strain evidence="1 2">Mal33</strain>
    </source>
</reference>
<keyword evidence="2" id="KW-1185">Reference proteome</keyword>
<dbReference type="Proteomes" id="UP000316770">
    <property type="component" value="Chromosome"/>
</dbReference>
<dbReference type="RefSeq" id="WP_145281801.1">
    <property type="nucleotide sequence ID" value="NZ_CP036318.1"/>
</dbReference>
<evidence type="ECO:0000313" key="2">
    <source>
        <dbReference type="Proteomes" id="UP000316770"/>
    </source>
</evidence>
<gene>
    <name evidence="1" type="ORF">Mal33_02420</name>
</gene>
<evidence type="ECO:0000313" key="1">
    <source>
        <dbReference type="EMBL" id="QDV54292.1"/>
    </source>
</evidence>
<proteinExistence type="predicted"/>
<protein>
    <submittedName>
        <fullName evidence="1">Uncharacterized protein</fullName>
    </submittedName>
</protein>